<dbReference type="Pfam" id="PF20232">
    <property type="entry name" value="T6SS_FHA_C"/>
    <property type="match status" value="1"/>
</dbReference>
<dbReference type="SUPFAM" id="SSF49879">
    <property type="entry name" value="SMAD/FHA domain"/>
    <property type="match status" value="1"/>
</dbReference>
<dbReference type="RefSeq" id="WP_156565011.1">
    <property type="nucleotide sequence ID" value="NZ_CACRTZ010000004.1"/>
</dbReference>
<sequence length="431" mass="48450">MEHLEQEKKNASQHPILLISVTNSELLETGKSSEHYFNTEGGLLGSNSNNTWPVQDLYHSVAGVHARIDYQDGVFTLQLMDQILVINNAEITDRQQVVRLQHDDQIQVGFLTLRVRIGASPETFIDPLNITPEQLLTPRTSTLEDMIVEGSNITAHQQAHRELSPQADPLLAIEANTLSSFSLSQKEHLPLASGEWASSSDDALYQMLDLPHAPADSPIQNSGLHKNGKSVAETHLSLAPLLKGMGVHLSLLNSTDEAHAILEELGETIRSAVTGLLKLQQSDEIINNKNLRVIEDNPLRLKMSYEETMALLFDCEEQQSCPVHLSAPAAVAESLRHVGLHNAATTSAINFALNAMLEAFSPEQLMNRFAEYRRSRRRADMDGEWIWAMYCSFFQELSSNRQRGFEKLFWEHFAQDYDLTLRRLNRHGEQE</sequence>
<dbReference type="Gene3D" id="2.60.200.20">
    <property type="match status" value="1"/>
</dbReference>
<evidence type="ECO:0000313" key="3">
    <source>
        <dbReference type="EMBL" id="VYT91386.1"/>
    </source>
</evidence>
<feature type="domain" description="FHA" evidence="1">
    <location>
        <begin position="44"/>
        <end position="109"/>
    </location>
</feature>
<dbReference type="AlphaFoldDB" id="A0A6N3AP20"/>
<protein>
    <submittedName>
        <fullName evidence="3">Uncharacterized protein</fullName>
    </submittedName>
</protein>
<dbReference type="InterPro" id="IPR000253">
    <property type="entry name" value="FHA_dom"/>
</dbReference>
<dbReference type="InterPro" id="IPR046883">
    <property type="entry name" value="T6SS_FHA_C"/>
</dbReference>
<accession>A0A6N3AP20</accession>
<reference evidence="3" key="1">
    <citation type="submission" date="2019-11" db="EMBL/GenBank/DDBJ databases">
        <authorList>
            <person name="Feng L."/>
        </authorList>
    </citation>
    <scope>NUCLEOTIDE SEQUENCE</scope>
    <source>
        <strain evidence="3">EMassiliensisLFYP7</strain>
    </source>
</reference>
<evidence type="ECO:0000259" key="2">
    <source>
        <dbReference type="Pfam" id="PF20232"/>
    </source>
</evidence>
<proteinExistence type="predicted"/>
<name>A0A6N3AP20_9ENTR</name>
<dbReference type="InterPro" id="IPR017735">
    <property type="entry name" value="T6SS_FHA"/>
</dbReference>
<dbReference type="Pfam" id="PF00498">
    <property type="entry name" value="FHA"/>
    <property type="match status" value="1"/>
</dbReference>
<dbReference type="InterPro" id="IPR008984">
    <property type="entry name" value="SMAD_FHA_dom_sf"/>
</dbReference>
<evidence type="ECO:0000259" key="1">
    <source>
        <dbReference type="Pfam" id="PF00498"/>
    </source>
</evidence>
<organism evidence="3">
    <name type="scientific">Phytobacter massiliensis</name>
    <dbReference type="NCBI Taxonomy" id="1485952"/>
    <lineage>
        <taxon>Bacteria</taxon>
        <taxon>Pseudomonadati</taxon>
        <taxon>Pseudomonadota</taxon>
        <taxon>Gammaproteobacteria</taxon>
        <taxon>Enterobacterales</taxon>
        <taxon>Enterobacteriaceae</taxon>
        <taxon>Phytobacter</taxon>
    </lineage>
</organism>
<dbReference type="EMBL" id="CACRTZ010000004">
    <property type="protein sequence ID" value="VYT91386.1"/>
    <property type="molecule type" value="Genomic_DNA"/>
</dbReference>
<dbReference type="CDD" id="cd00060">
    <property type="entry name" value="FHA"/>
    <property type="match status" value="1"/>
</dbReference>
<dbReference type="NCBIfam" id="TIGR03354">
    <property type="entry name" value="VI_FHA"/>
    <property type="match status" value="1"/>
</dbReference>
<feature type="domain" description="Type VI secretion system FHA" evidence="2">
    <location>
        <begin position="243"/>
        <end position="418"/>
    </location>
</feature>
<gene>
    <name evidence="3" type="ORF">EMLFYP7_00934</name>
</gene>